<evidence type="ECO:0000256" key="3">
    <source>
        <dbReference type="ARBA" id="ARBA00023180"/>
    </source>
</evidence>
<reference evidence="6" key="5">
    <citation type="submission" date="2025-09" db="UniProtKB">
        <authorList>
            <consortium name="Ensembl"/>
        </authorList>
    </citation>
    <scope>IDENTIFICATION</scope>
</reference>
<dbReference type="SUPFAM" id="SSF57567">
    <property type="entry name" value="Serine protease inhibitors"/>
    <property type="match status" value="1"/>
</dbReference>
<dbReference type="Pfam" id="PF00094">
    <property type="entry name" value="VWD"/>
    <property type="match status" value="1"/>
</dbReference>
<dbReference type="SMART" id="SM00832">
    <property type="entry name" value="C8"/>
    <property type="match status" value="1"/>
</dbReference>
<dbReference type="GO" id="GO:0005615">
    <property type="term" value="C:extracellular space"/>
    <property type="evidence" value="ECO:0007669"/>
    <property type="project" value="TreeGrafter"/>
</dbReference>
<reference evidence="7" key="2">
    <citation type="journal article" date="2017" name="Sci. Adv.">
        <title>A tail of two voltages: Proteomic comparison of the three electric organs of the electric eel.</title>
        <authorList>
            <person name="Traeger L.L."/>
            <person name="Sabat G."/>
            <person name="Barrett-Wilt G.A."/>
            <person name="Wells G.B."/>
            <person name="Sussman M.R."/>
        </authorList>
    </citation>
    <scope>NUCLEOTIDE SEQUENCE [LARGE SCALE GENOMIC DNA]</scope>
</reference>
<evidence type="ECO:0000313" key="6">
    <source>
        <dbReference type="Ensembl" id="ENSEEEP00000003159.2"/>
    </source>
</evidence>
<dbReference type="AlphaFoldDB" id="A0A4W4DUW0"/>
<evidence type="ECO:0000259" key="5">
    <source>
        <dbReference type="PROSITE" id="PS51233"/>
    </source>
</evidence>
<dbReference type="InterPro" id="IPR001007">
    <property type="entry name" value="VWF_dom"/>
</dbReference>
<dbReference type="InterPro" id="IPR036084">
    <property type="entry name" value="Ser_inhib-like_sf"/>
</dbReference>
<dbReference type="InterPro" id="IPR001846">
    <property type="entry name" value="VWF_type-D"/>
</dbReference>
<feature type="domain" description="VWFC" evidence="4">
    <location>
        <begin position="362"/>
        <end position="425"/>
    </location>
</feature>
<dbReference type="GeneTree" id="ENSGT00940000156076"/>
<accession>A0A4W4DUW0</accession>
<evidence type="ECO:0000256" key="1">
    <source>
        <dbReference type="ARBA" id="ARBA00022737"/>
    </source>
</evidence>
<keyword evidence="1" id="KW-0677">Repeat</keyword>
<reference evidence="6" key="3">
    <citation type="submission" date="2020-05" db="EMBL/GenBank/DDBJ databases">
        <title>Electrophorus electricus (electric eel) genome, fEleEle1, primary haplotype.</title>
        <authorList>
            <person name="Myers G."/>
            <person name="Meyer A."/>
            <person name="Fedrigo O."/>
            <person name="Formenti G."/>
            <person name="Rhie A."/>
            <person name="Tracey A."/>
            <person name="Sims Y."/>
            <person name="Jarvis E.D."/>
        </authorList>
    </citation>
    <scope>NUCLEOTIDE SEQUENCE [LARGE SCALE GENOMIC DNA]</scope>
</reference>
<dbReference type="PROSITE" id="PS50184">
    <property type="entry name" value="VWFC_2"/>
    <property type="match status" value="1"/>
</dbReference>
<keyword evidence="2" id="KW-1015">Disulfide bond</keyword>
<keyword evidence="3" id="KW-0325">Glycoprotein</keyword>
<dbReference type="Proteomes" id="UP000314983">
    <property type="component" value="Chromosome 2"/>
</dbReference>
<dbReference type="OMA" id="NDSMACA"/>
<dbReference type="PANTHER" id="PTHR11339">
    <property type="entry name" value="EXTRACELLULAR MATRIX GLYCOPROTEIN RELATED"/>
    <property type="match status" value="1"/>
</dbReference>
<reference evidence="6" key="4">
    <citation type="submission" date="2025-08" db="UniProtKB">
        <authorList>
            <consortium name="Ensembl"/>
        </authorList>
    </citation>
    <scope>IDENTIFICATION</scope>
</reference>
<dbReference type="PANTHER" id="PTHR11339:SF408">
    <property type="entry name" value="MUCIN-5B"/>
    <property type="match status" value="1"/>
</dbReference>
<evidence type="ECO:0000313" key="7">
    <source>
        <dbReference type="Proteomes" id="UP000314983"/>
    </source>
</evidence>
<dbReference type="Pfam" id="PF08742">
    <property type="entry name" value="C8"/>
    <property type="match status" value="1"/>
</dbReference>
<sequence length="426" mass="47638">NGSFLGHPVCANPNPPLPNCQNGFPPVKVKDSDCCFHYECKCMGWGDPHYVSFDGQYYVFQGNCTYVLVQEIIKKHNFSVHIKNYYCDIPNGLACPESLIIYYQSYKINLTQTRNPTKNKVFINDVQKIPTISNKDFIITTTGITMTVDIPAIQAQIIFRGMNFEINLPFSLFHNNTEGQCGVCDNNKLNDCSLPTGQTQSCETTAGSWEVKGKTPCLPPPSPPTPPKPCKTTTQSGICNIIYSKVFEECRKVLPADYVYKACQFDTCHIGEAAGCSSLETYAGMCADHSVCVDWRNSTNGLCPHNCPEHKIHMPCGPKVEKTCNSMYNEKFVTCESEFCNDDFREGCYCREGTILFNTDKDQCTNFCGKYILTPGDEWNMNCEKCTCSMETFSPVCHPVTCPPLAHCEKPGYEIQTKNCCQSCGE</sequence>
<keyword evidence="7" id="KW-1185">Reference proteome</keyword>
<dbReference type="GO" id="GO:0031012">
    <property type="term" value="C:extracellular matrix"/>
    <property type="evidence" value="ECO:0007669"/>
    <property type="project" value="TreeGrafter"/>
</dbReference>
<dbReference type="InterPro" id="IPR050780">
    <property type="entry name" value="Mucin_vWF_Thrombospondin_sf"/>
</dbReference>
<proteinExistence type="predicted"/>
<organism evidence="6 7">
    <name type="scientific">Electrophorus electricus</name>
    <name type="common">Electric eel</name>
    <name type="synonym">Gymnotus electricus</name>
    <dbReference type="NCBI Taxonomy" id="8005"/>
    <lineage>
        <taxon>Eukaryota</taxon>
        <taxon>Metazoa</taxon>
        <taxon>Chordata</taxon>
        <taxon>Craniata</taxon>
        <taxon>Vertebrata</taxon>
        <taxon>Euteleostomi</taxon>
        <taxon>Actinopterygii</taxon>
        <taxon>Neopterygii</taxon>
        <taxon>Teleostei</taxon>
        <taxon>Ostariophysi</taxon>
        <taxon>Gymnotiformes</taxon>
        <taxon>Gymnotoidei</taxon>
        <taxon>Gymnotidae</taxon>
        <taxon>Electrophorus</taxon>
    </lineage>
</organism>
<protein>
    <recommendedName>
        <fullName evidence="8">VWFD domain-containing protein</fullName>
    </recommendedName>
</protein>
<dbReference type="Ensembl" id="ENSEEET00000003205.2">
    <property type="protein sequence ID" value="ENSEEEP00000003159.2"/>
    <property type="gene ID" value="ENSEEEG00000001790.2"/>
</dbReference>
<dbReference type="InterPro" id="IPR014853">
    <property type="entry name" value="VWF/SSPO/ZAN-like_Cys-rich_dom"/>
</dbReference>
<dbReference type="PROSITE" id="PS51233">
    <property type="entry name" value="VWFD"/>
    <property type="match status" value="1"/>
</dbReference>
<reference evidence="7" key="1">
    <citation type="journal article" date="2014" name="Science">
        <title>Nonhuman genetics. Genomic basis for the convergent evolution of electric organs.</title>
        <authorList>
            <person name="Gallant J.R."/>
            <person name="Traeger L.L."/>
            <person name="Volkening J.D."/>
            <person name="Moffett H."/>
            <person name="Chen P.H."/>
            <person name="Novina C.D."/>
            <person name="Phillips G.N.Jr."/>
            <person name="Anand R."/>
            <person name="Wells G.B."/>
            <person name="Pinch M."/>
            <person name="Guth R."/>
            <person name="Unguez G.A."/>
            <person name="Albert J.S."/>
            <person name="Zakon H.H."/>
            <person name="Samanta M.P."/>
            <person name="Sussman M.R."/>
        </authorList>
    </citation>
    <scope>NUCLEOTIDE SEQUENCE [LARGE SCALE GENOMIC DNA]</scope>
</reference>
<evidence type="ECO:0008006" key="8">
    <source>
        <dbReference type="Google" id="ProtNLM"/>
    </source>
</evidence>
<name>A0A4W4DUW0_ELEEL</name>
<feature type="domain" description="VWFD" evidence="5">
    <location>
        <begin position="40"/>
        <end position="218"/>
    </location>
</feature>
<dbReference type="Gene3D" id="2.10.25.10">
    <property type="entry name" value="Laminin"/>
    <property type="match status" value="1"/>
</dbReference>
<evidence type="ECO:0000259" key="4">
    <source>
        <dbReference type="PROSITE" id="PS50184"/>
    </source>
</evidence>
<evidence type="ECO:0000256" key="2">
    <source>
        <dbReference type="ARBA" id="ARBA00023157"/>
    </source>
</evidence>
<dbReference type="SMART" id="SM00216">
    <property type="entry name" value="VWD"/>
    <property type="match status" value="1"/>
</dbReference>
<dbReference type="STRING" id="8005.ENSEEEP00000003159"/>